<evidence type="ECO:0000313" key="3">
    <source>
        <dbReference type="Proteomes" id="UP000032180"/>
    </source>
</evidence>
<feature type="compositionally biased region" description="Basic and acidic residues" evidence="1">
    <location>
        <begin position="1"/>
        <end position="11"/>
    </location>
</feature>
<organism evidence="2 3">
    <name type="scientific">Leersia perrieri</name>
    <dbReference type="NCBI Taxonomy" id="77586"/>
    <lineage>
        <taxon>Eukaryota</taxon>
        <taxon>Viridiplantae</taxon>
        <taxon>Streptophyta</taxon>
        <taxon>Embryophyta</taxon>
        <taxon>Tracheophyta</taxon>
        <taxon>Spermatophyta</taxon>
        <taxon>Magnoliopsida</taxon>
        <taxon>Liliopsida</taxon>
        <taxon>Poales</taxon>
        <taxon>Poaceae</taxon>
        <taxon>BOP clade</taxon>
        <taxon>Oryzoideae</taxon>
        <taxon>Oryzeae</taxon>
        <taxon>Oryzinae</taxon>
        <taxon>Leersia</taxon>
    </lineage>
</organism>
<feature type="compositionally biased region" description="Basic and acidic residues" evidence="1">
    <location>
        <begin position="78"/>
        <end position="91"/>
    </location>
</feature>
<proteinExistence type="predicted"/>
<name>A0A0D9WJ64_9ORYZ</name>
<accession>A0A0D9WJ64</accession>
<evidence type="ECO:0000313" key="2">
    <source>
        <dbReference type="EnsemblPlants" id="LPERR05G20020.1"/>
    </source>
</evidence>
<feature type="region of interest" description="Disordered" evidence="1">
    <location>
        <begin position="1"/>
        <end position="97"/>
    </location>
</feature>
<dbReference type="HOGENOM" id="CLU_2041431_0_0_1"/>
<dbReference type="EnsemblPlants" id="LPERR05G20020.1">
    <property type="protein sequence ID" value="LPERR05G20020.1"/>
    <property type="gene ID" value="LPERR05G20020"/>
</dbReference>
<dbReference type="Gramene" id="LPERR05G20020.1">
    <property type="protein sequence ID" value="LPERR05G20020.1"/>
    <property type="gene ID" value="LPERR05G20020"/>
</dbReference>
<reference evidence="2 3" key="1">
    <citation type="submission" date="2012-08" db="EMBL/GenBank/DDBJ databases">
        <title>Oryza genome evolution.</title>
        <authorList>
            <person name="Wing R.A."/>
        </authorList>
    </citation>
    <scope>NUCLEOTIDE SEQUENCE</scope>
</reference>
<feature type="compositionally biased region" description="Gly residues" evidence="1">
    <location>
        <begin position="62"/>
        <end position="72"/>
    </location>
</feature>
<keyword evidence="3" id="KW-1185">Reference proteome</keyword>
<protein>
    <submittedName>
        <fullName evidence="2">Uncharacterized protein</fullName>
    </submittedName>
</protein>
<evidence type="ECO:0000256" key="1">
    <source>
        <dbReference type="SAM" id="MobiDB-lite"/>
    </source>
</evidence>
<sequence length="121" mass="12438">MPCDGCLRDGDEPTNSARSVVEIGPSRERGTARRASPTACRGVSSLGTGSTGEEESASPARGRGGAGAGAGDGDGDGDGERRPRASPERNGNDSCVGVAWSDTLTLTWWVMGVSWEKSTPR</sequence>
<dbReference type="AlphaFoldDB" id="A0A0D9WJ64"/>
<dbReference type="Proteomes" id="UP000032180">
    <property type="component" value="Chromosome 5"/>
</dbReference>
<reference evidence="2" key="3">
    <citation type="submission" date="2015-04" db="UniProtKB">
        <authorList>
            <consortium name="EnsemblPlants"/>
        </authorList>
    </citation>
    <scope>IDENTIFICATION</scope>
</reference>
<reference evidence="3" key="2">
    <citation type="submission" date="2013-12" db="EMBL/GenBank/DDBJ databases">
        <authorList>
            <person name="Yu Y."/>
            <person name="Lee S."/>
            <person name="de Baynast K."/>
            <person name="Wissotski M."/>
            <person name="Liu L."/>
            <person name="Talag J."/>
            <person name="Goicoechea J."/>
            <person name="Angelova A."/>
            <person name="Jetty R."/>
            <person name="Kudrna D."/>
            <person name="Golser W."/>
            <person name="Rivera L."/>
            <person name="Zhang J."/>
            <person name="Wing R."/>
        </authorList>
    </citation>
    <scope>NUCLEOTIDE SEQUENCE</scope>
</reference>